<evidence type="ECO:0000256" key="1">
    <source>
        <dbReference type="ARBA" id="ARBA00022603"/>
    </source>
</evidence>
<keyword evidence="2 5" id="KW-0808">Transferase</keyword>
<comment type="similarity">
    <text evidence="5">Belongs to the class I-like SAM-binding methyltransferase superfamily. RsmB/NOP family.</text>
</comment>
<dbReference type="PANTHER" id="PTHR22808:SF1">
    <property type="entry name" value="RNA CYTOSINE-C(5)-METHYLTRANSFERASE NSUN2-RELATED"/>
    <property type="match status" value="1"/>
</dbReference>
<evidence type="ECO:0000313" key="8">
    <source>
        <dbReference type="EMBL" id="CAK0855851.1"/>
    </source>
</evidence>
<keyword evidence="3 5" id="KW-0949">S-adenosyl-L-methionine</keyword>
<dbReference type="InterPro" id="IPR023267">
    <property type="entry name" value="RCMT"/>
</dbReference>
<dbReference type="InterPro" id="IPR029063">
    <property type="entry name" value="SAM-dependent_MTases_sf"/>
</dbReference>
<dbReference type="InterPro" id="IPR001678">
    <property type="entry name" value="MeTrfase_RsmB-F_NOP2_dom"/>
</dbReference>
<dbReference type="EMBL" id="CAUYUJ010015580">
    <property type="protein sequence ID" value="CAK0855851.1"/>
    <property type="molecule type" value="Genomic_DNA"/>
</dbReference>
<dbReference type="SUPFAM" id="SSF53335">
    <property type="entry name" value="S-adenosyl-L-methionine-dependent methyltransferases"/>
    <property type="match status" value="1"/>
</dbReference>
<proteinExistence type="inferred from homology"/>
<evidence type="ECO:0000256" key="2">
    <source>
        <dbReference type="ARBA" id="ARBA00022679"/>
    </source>
</evidence>
<dbReference type="InterPro" id="IPR049560">
    <property type="entry name" value="MeTrfase_RsmB-F_NOP2_cat"/>
</dbReference>
<dbReference type="PRINTS" id="PR02008">
    <property type="entry name" value="RCMTFAMILY"/>
</dbReference>
<dbReference type="Pfam" id="PF01189">
    <property type="entry name" value="Methyltr_RsmB-F"/>
    <property type="match status" value="1"/>
</dbReference>
<dbReference type="Proteomes" id="UP001189429">
    <property type="component" value="Unassembled WGS sequence"/>
</dbReference>
<evidence type="ECO:0000259" key="6">
    <source>
        <dbReference type="PROSITE" id="PS51471"/>
    </source>
</evidence>
<evidence type="ECO:0000259" key="7">
    <source>
        <dbReference type="PROSITE" id="PS51686"/>
    </source>
</evidence>
<dbReference type="Gene3D" id="3.40.50.150">
    <property type="entry name" value="Vaccinia Virus protein VP39"/>
    <property type="match status" value="1"/>
</dbReference>
<name>A0ABN9UAR6_9DINO</name>
<sequence length="1101" mass="120539">MLADEDVSSKLALARDVAFSSLQWPPANEKEPSLTEQPLRLIGRLANDGPSSTTLLWDESRRCFAFHWPGILAAVAERRGFFDALLSTAPWRELVGFNGEVTRSTCWYVREPCTCDYTYGSDRISMQRPAEGFVALMEELTEHVFEAISPSWPREEFPDSANLNLYEDDSQSVGWHADDESLFAGKREDCAIVSLSLGGTREFWLRLRDADSARRPEFCSTLEVDLADGDVLSMEGLCQRHTVHHVPTGPASAHSGTGCPRINITWRWIKEHKKKCPLRTTPAPKAGFESPIVTPQPLPSGVIAGFWADPSSTVRWHRQCDVCRWRCGRNCVKQGGQWVCRLCLHRPSDTMSARELGPSDALTLEYLERVSPRAVGLPFQRPDVSSSRLANFQSYYPDICDVKTWQVVWSKLLTPSPLTVKVVAAGEFAGVLPRSMLLAALQQFASEAGATIRKLPSFVQGCWFEITAPSDQWCATGQLQELLLMGESVGLLHVRDIVSALPCFFADPSAEVILDLCAAQGAHGLEHLQQHCGDKERMLIANEVDTTSASPLKDRIQYQPCVARGVLVTTVDPASFPVLRSSELQPPGTVVQAAPALSVDELSATWGRYWSHQAALAATNPWWQERRTQYDLIFANVPCGGDGLARTKPETLARWSTARGLALFPKQLAILRRGLQLLRPGGHLIYSTRSLDPVQNEAVVAAAMCLHNAHEATTVCLQDVAARLAPEIADALLPGLPCWGVPGSDFSSACPRLFRTWSELPQGQATTQGPRPHREMFPNFSGGLAEDCVKCRRAVPCAALDSGCLFLARIHKIDPQHLKRNKKTVFAPRCHPIFKPARSVNGLDPEKGCILKFFGLHSKEEHAAACGVSRFPLELVALAPASRDVLVLRSSAGEPLQEHKELKTVGGGLPLLKRVASGGRFFQHELPGQVFDWRPLPEAVGILGRCCTRRLVSLPPALLAALLTDLELGSTRFPRGASPAATPGATACETGSCREGWSWASPALRGGAGRPSSPRCSRRRGCCSWAAPPHGTGCTPGPCRSRQVAAHGGLSAAAKAALCRCVHKALWHRLHARVLSVIPGSIEGQTLRRRRIEEEEEETIV</sequence>
<dbReference type="InterPro" id="IPR027450">
    <property type="entry name" value="AlkB-like"/>
</dbReference>
<protein>
    <submittedName>
        <fullName evidence="8">Uncharacterized protein</fullName>
    </submittedName>
</protein>
<dbReference type="InterPro" id="IPR037151">
    <property type="entry name" value="AlkB-like_sf"/>
</dbReference>
<dbReference type="PROSITE" id="PS51686">
    <property type="entry name" value="SAM_MT_RSMB_NOP"/>
    <property type="match status" value="1"/>
</dbReference>
<gene>
    <name evidence="8" type="ORF">PCOR1329_LOCUS46381</name>
</gene>
<evidence type="ECO:0000256" key="3">
    <source>
        <dbReference type="ARBA" id="ARBA00022691"/>
    </source>
</evidence>
<dbReference type="PANTHER" id="PTHR22808">
    <property type="entry name" value="NCL1 YEAST -RELATED NOL1/NOP2/FMU SUN DOMAIN-CONTAINING"/>
    <property type="match status" value="1"/>
</dbReference>
<dbReference type="Gene3D" id="2.60.120.590">
    <property type="entry name" value="Alpha-ketoglutarate-dependent dioxygenase AlkB-like"/>
    <property type="match status" value="1"/>
</dbReference>
<keyword evidence="1 5" id="KW-0489">Methyltransferase</keyword>
<evidence type="ECO:0000256" key="4">
    <source>
        <dbReference type="ARBA" id="ARBA00022884"/>
    </source>
</evidence>
<dbReference type="Pfam" id="PF13532">
    <property type="entry name" value="2OG-FeII_Oxy_2"/>
    <property type="match status" value="1"/>
</dbReference>
<evidence type="ECO:0000313" key="9">
    <source>
        <dbReference type="Proteomes" id="UP001189429"/>
    </source>
</evidence>
<accession>A0ABN9UAR6</accession>
<reference evidence="8" key="1">
    <citation type="submission" date="2023-10" db="EMBL/GenBank/DDBJ databases">
        <authorList>
            <person name="Chen Y."/>
            <person name="Shah S."/>
            <person name="Dougan E. K."/>
            <person name="Thang M."/>
            <person name="Chan C."/>
        </authorList>
    </citation>
    <scope>NUCLEOTIDE SEQUENCE [LARGE SCALE GENOMIC DNA]</scope>
</reference>
<comment type="caution">
    <text evidence="5">Lacks conserved residue(s) required for the propagation of feature annotation.</text>
</comment>
<organism evidence="8 9">
    <name type="scientific">Prorocentrum cordatum</name>
    <dbReference type="NCBI Taxonomy" id="2364126"/>
    <lineage>
        <taxon>Eukaryota</taxon>
        <taxon>Sar</taxon>
        <taxon>Alveolata</taxon>
        <taxon>Dinophyceae</taxon>
        <taxon>Prorocentrales</taxon>
        <taxon>Prorocentraceae</taxon>
        <taxon>Prorocentrum</taxon>
    </lineage>
</organism>
<dbReference type="SUPFAM" id="SSF51197">
    <property type="entry name" value="Clavaminate synthase-like"/>
    <property type="match status" value="1"/>
</dbReference>
<feature type="domain" description="Fe2OG dioxygenase" evidence="6">
    <location>
        <begin position="157"/>
        <end position="270"/>
    </location>
</feature>
<keyword evidence="4 5" id="KW-0694">RNA-binding</keyword>
<keyword evidence="9" id="KW-1185">Reference proteome</keyword>
<dbReference type="InterPro" id="IPR005123">
    <property type="entry name" value="Oxoglu/Fe-dep_dioxygenase_dom"/>
</dbReference>
<feature type="domain" description="SAM-dependent MTase RsmB/NOP-type" evidence="7">
    <location>
        <begin position="630"/>
        <end position="753"/>
    </location>
</feature>
<evidence type="ECO:0000256" key="5">
    <source>
        <dbReference type="PROSITE-ProRule" id="PRU01023"/>
    </source>
</evidence>
<dbReference type="PROSITE" id="PS51471">
    <property type="entry name" value="FE2OG_OXY"/>
    <property type="match status" value="1"/>
</dbReference>
<comment type="caution">
    <text evidence="8">The sequence shown here is derived from an EMBL/GenBank/DDBJ whole genome shotgun (WGS) entry which is preliminary data.</text>
</comment>